<comment type="caution">
    <text evidence="1">The sequence shown here is derived from an EMBL/GenBank/DDBJ whole genome shotgun (WGS) entry which is preliminary data.</text>
</comment>
<name>A0A8S0TCM6_OLEEU</name>
<dbReference type="AlphaFoldDB" id="A0A8S0TCM6"/>
<evidence type="ECO:0000313" key="2">
    <source>
        <dbReference type="Proteomes" id="UP000594638"/>
    </source>
</evidence>
<protein>
    <submittedName>
        <fullName evidence="1">Uncharacterized protein</fullName>
    </submittedName>
</protein>
<dbReference type="EMBL" id="CACTIH010005778">
    <property type="protein sequence ID" value="CAA3001714.1"/>
    <property type="molecule type" value="Genomic_DNA"/>
</dbReference>
<accession>A0A8S0TCM6</accession>
<dbReference type="Proteomes" id="UP000594638">
    <property type="component" value="Unassembled WGS sequence"/>
</dbReference>
<evidence type="ECO:0000313" key="1">
    <source>
        <dbReference type="EMBL" id="CAA3001714.1"/>
    </source>
</evidence>
<organism evidence="1 2">
    <name type="scientific">Olea europaea subsp. europaea</name>
    <dbReference type="NCBI Taxonomy" id="158383"/>
    <lineage>
        <taxon>Eukaryota</taxon>
        <taxon>Viridiplantae</taxon>
        <taxon>Streptophyta</taxon>
        <taxon>Embryophyta</taxon>
        <taxon>Tracheophyta</taxon>
        <taxon>Spermatophyta</taxon>
        <taxon>Magnoliopsida</taxon>
        <taxon>eudicotyledons</taxon>
        <taxon>Gunneridae</taxon>
        <taxon>Pentapetalae</taxon>
        <taxon>asterids</taxon>
        <taxon>lamiids</taxon>
        <taxon>Lamiales</taxon>
        <taxon>Oleaceae</taxon>
        <taxon>Oleeae</taxon>
        <taxon>Olea</taxon>
    </lineage>
</organism>
<gene>
    <name evidence="1" type="ORF">OLEA9_A103423</name>
</gene>
<keyword evidence="2" id="KW-1185">Reference proteome</keyword>
<dbReference type="Gramene" id="OE9A103423T1">
    <property type="protein sequence ID" value="OE9A103423C1"/>
    <property type="gene ID" value="OE9A103423"/>
</dbReference>
<sequence>MVIKCWTLQYLTKVGRKKLCGQRNRDLVQLLSSRLRKIFEKLWTVVKGHVMERGLWKKDMEMERLNVLIQ</sequence>
<reference evidence="1 2" key="1">
    <citation type="submission" date="2019-12" db="EMBL/GenBank/DDBJ databases">
        <authorList>
            <person name="Alioto T."/>
            <person name="Alioto T."/>
            <person name="Gomez Garrido J."/>
        </authorList>
    </citation>
    <scope>NUCLEOTIDE SEQUENCE [LARGE SCALE GENOMIC DNA]</scope>
</reference>
<proteinExistence type="predicted"/>